<keyword evidence="2" id="KW-1185">Reference proteome</keyword>
<gene>
    <name evidence="1" type="ORF">T11_10729</name>
</gene>
<organism evidence="1 2">
    <name type="scientific">Trichinella zimbabwensis</name>
    <dbReference type="NCBI Taxonomy" id="268475"/>
    <lineage>
        <taxon>Eukaryota</taxon>
        <taxon>Metazoa</taxon>
        <taxon>Ecdysozoa</taxon>
        <taxon>Nematoda</taxon>
        <taxon>Enoplea</taxon>
        <taxon>Dorylaimia</taxon>
        <taxon>Trichinellida</taxon>
        <taxon>Trichinellidae</taxon>
        <taxon>Trichinella</taxon>
    </lineage>
</organism>
<dbReference type="AlphaFoldDB" id="A0A0V1HAP9"/>
<sequence length="90" mass="10684">MAWKDNDKKHQNKYTKKKKQLVNYADHQAVKLRLTERRNQLRQEDLFSTEIFLTIFIVCNNHGSRDSARHLDLGARYDLNDHGNVIVEMT</sequence>
<comment type="caution">
    <text evidence="1">The sequence shown here is derived from an EMBL/GenBank/DDBJ whole genome shotgun (WGS) entry which is preliminary data.</text>
</comment>
<dbReference type="Proteomes" id="UP000055024">
    <property type="component" value="Unassembled WGS sequence"/>
</dbReference>
<name>A0A0V1HAP9_9BILA</name>
<protein>
    <submittedName>
        <fullName evidence="1">Uncharacterized protein</fullName>
    </submittedName>
</protein>
<evidence type="ECO:0000313" key="1">
    <source>
        <dbReference type="EMBL" id="KRZ07561.1"/>
    </source>
</evidence>
<dbReference type="EMBL" id="JYDP01000100">
    <property type="protein sequence ID" value="KRZ07561.1"/>
    <property type="molecule type" value="Genomic_DNA"/>
</dbReference>
<evidence type="ECO:0000313" key="2">
    <source>
        <dbReference type="Proteomes" id="UP000055024"/>
    </source>
</evidence>
<proteinExistence type="predicted"/>
<reference evidence="1 2" key="1">
    <citation type="submission" date="2015-01" db="EMBL/GenBank/DDBJ databases">
        <title>Evolution of Trichinella species and genotypes.</title>
        <authorList>
            <person name="Korhonen P.K."/>
            <person name="Edoardo P."/>
            <person name="Giuseppe L.R."/>
            <person name="Gasser R.B."/>
        </authorList>
    </citation>
    <scope>NUCLEOTIDE SEQUENCE [LARGE SCALE GENOMIC DNA]</scope>
    <source>
        <strain evidence="1">ISS1029</strain>
    </source>
</reference>
<accession>A0A0V1HAP9</accession>